<dbReference type="OrthoDB" id="260091at2759"/>
<sequence length="174" mass="20419">MWIRKSDILLQPLLASAGTDISHWFDSRTGDVRHKIDPETNCCIPFTPHGRFVHIPPPYPTTDWANDFGTPWWMDGKYFVGYLTKKPRFVRIINTLSLQEHEIEVCCEETLADILKRYLFFNTHAASYTWKYNGNVLDMDKTLEENGIPEETQDIEDQFMPQIHLYYNDDLTEA</sequence>
<evidence type="ECO:0000313" key="6">
    <source>
        <dbReference type="Proteomes" id="UP000316759"/>
    </source>
</evidence>
<gene>
    <name evidence="5" type="ORF">FGIG_08487</name>
</gene>
<comment type="similarity">
    <text evidence="4">Belongs to the cytochrome b5 family.</text>
</comment>
<protein>
    <submittedName>
        <fullName evidence="5">Cytochrome b5 domain-containing protein 1</fullName>
    </submittedName>
</protein>
<name>A0A504ZAJ4_FASGI</name>
<dbReference type="AlphaFoldDB" id="A0A504ZAJ4"/>
<evidence type="ECO:0000313" key="5">
    <source>
        <dbReference type="EMBL" id="TPP67697.1"/>
    </source>
</evidence>
<dbReference type="InterPro" id="IPR052320">
    <property type="entry name" value="Cytochrome_b5_domain"/>
</dbReference>
<organism evidence="5 6">
    <name type="scientific">Fasciola gigantica</name>
    <name type="common">Giant liver fluke</name>
    <dbReference type="NCBI Taxonomy" id="46835"/>
    <lineage>
        <taxon>Eukaryota</taxon>
        <taxon>Metazoa</taxon>
        <taxon>Spiralia</taxon>
        <taxon>Lophotrochozoa</taxon>
        <taxon>Platyhelminthes</taxon>
        <taxon>Trematoda</taxon>
        <taxon>Digenea</taxon>
        <taxon>Plagiorchiida</taxon>
        <taxon>Echinostomata</taxon>
        <taxon>Echinostomatoidea</taxon>
        <taxon>Fasciolidae</taxon>
        <taxon>Fasciola</taxon>
    </lineage>
</organism>
<dbReference type="GO" id="GO:0046872">
    <property type="term" value="F:metal ion binding"/>
    <property type="evidence" value="ECO:0007669"/>
    <property type="project" value="UniProtKB-KW"/>
</dbReference>
<dbReference type="PANTHER" id="PTHR21281:SF0">
    <property type="entry name" value="CYTOCHROME B5 DOMAIN-CONTAINING PROTEIN 1"/>
    <property type="match status" value="1"/>
</dbReference>
<evidence type="ECO:0000256" key="1">
    <source>
        <dbReference type="ARBA" id="ARBA00022617"/>
    </source>
</evidence>
<comment type="caution">
    <text evidence="5">The sequence shown here is derived from an EMBL/GenBank/DDBJ whole genome shotgun (WGS) entry which is preliminary data.</text>
</comment>
<proteinExistence type="inferred from homology"/>
<dbReference type="PANTHER" id="PTHR21281">
    <property type="entry name" value="CYTOCHROME B5 DOMAIN-CONTAINING PROTEIN 1"/>
    <property type="match status" value="1"/>
</dbReference>
<dbReference type="EMBL" id="SUNJ01000397">
    <property type="protein sequence ID" value="TPP67697.1"/>
    <property type="molecule type" value="Genomic_DNA"/>
</dbReference>
<keyword evidence="6" id="KW-1185">Reference proteome</keyword>
<reference evidence="5 6" key="1">
    <citation type="submission" date="2019-04" db="EMBL/GenBank/DDBJ databases">
        <title>Annotation for the trematode Fasciola gigantica.</title>
        <authorList>
            <person name="Choi Y.-J."/>
        </authorList>
    </citation>
    <scope>NUCLEOTIDE SEQUENCE [LARGE SCALE GENOMIC DNA]</scope>
    <source>
        <strain evidence="5">Uganda_cow_1</strain>
    </source>
</reference>
<dbReference type="Proteomes" id="UP000316759">
    <property type="component" value="Unassembled WGS sequence"/>
</dbReference>
<dbReference type="STRING" id="46835.A0A504ZAJ4"/>
<keyword evidence="3" id="KW-0408">Iron</keyword>
<keyword evidence="1" id="KW-0349">Heme</keyword>
<evidence type="ECO:0000256" key="4">
    <source>
        <dbReference type="ARBA" id="ARBA00038168"/>
    </source>
</evidence>
<evidence type="ECO:0000256" key="3">
    <source>
        <dbReference type="ARBA" id="ARBA00023004"/>
    </source>
</evidence>
<evidence type="ECO:0000256" key="2">
    <source>
        <dbReference type="ARBA" id="ARBA00022723"/>
    </source>
</evidence>
<accession>A0A504ZAJ4</accession>
<keyword evidence="2" id="KW-0479">Metal-binding</keyword>